<comment type="subcellular location">
    <subcellularLocation>
        <location evidence="1">Periplasm</location>
    </subcellularLocation>
</comment>
<sequence length="245" mass="26554">MSLPAQKNTRPVLTFACVSTLALSLMLSPAPAGASGMLPETSVVIVNEADGESSINVKNTDATATLLYTSIQNLPEDKDNLLVVSPPVARVEPDETQLVRFILQLKEPLKTQRFKRVIFEGIPQKSGEGGVKVTMNVRQNLPVIIHPKNLALNREPWKLLTWSIQDGALIIRNDSPYVVRMAQAVQLLPAKTEVDISRTYILPGEKLTAAIKGNAAGTTAVRFSPATVYGFSVDNFDAPLSPVKP</sequence>
<protein>
    <submittedName>
        <fullName evidence="8">Fimbria/pilus chaperone family protein</fullName>
    </submittedName>
</protein>
<dbReference type="PANTHER" id="PTHR30251">
    <property type="entry name" value="PILUS ASSEMBLY CHAPERONE"/>
    <property type="match status" value="1"/>
</dbReference>
<dbReference type="InterPro" id="IPR008962">
    <property type="entry name" value="PapD-like_sf"/>
</dbReference>
<dbReference type="InterPro" id="IPR050643">
    <property type="entry name" value="Periplasmic_pilus_chap"/>
</dbReference>
<feature type="signal peptide" evidence="6">
    <location>
        <begin position="1"/>
        <end position="34"/>
    </location>
</feature>
<keyword evidence="9" id="KW-1185">Reference proteome</keyword>
<evidence type="ECO:0000313" key="9">
    <source>
        <dbReference type="Proteomes" id="UP001629246"/>
    </source>
</evidence>
<dbReference type="SUPFAM" id="SSF49584">
    <property type="entry name" value="Periplasmic chaperone C-domain"/>
    <property type="match status" value="1"/>
</dbReference>
<keyword evidence="5" id="KW-0143">Chaperone</keyword>
<evidence type="ECO:0000256" key="5">
    <source>
        <dbReference type="ARBA" id="ARBA00023186"/>
    </source>
</evidence>
<dbReference type="InterPro" id="IPR013783">
    <property type="entry name" value="Ig-like_fold"/>
</dbReference>
<evidence type="ECO:0000313" key="8">
    <source>
        <dbReference type="EMBL" id="MFL9927537.1"/>
    </source>
</evidence>
<dbReference type="Gene3D" id="2.60.40.10">
    <property type="entry name" value="Immunoglobulins"/>
    <property type="match status" value="2"/>
</dbReference>
<accession>A0ABW9AHN2</accession>
<feature type="domain" description="Pili assembly chaperone N-terminal" evidence="7">
    <location>
        <begin position="39"/>
        <end position="150"/>
    </location>
</feature>
<gene>
    <name evidence="8" type="ORF">PQR62_24910</name>
</gene>
<dbReference type="Pfam" id="PF00345">
    <property type="entry name" value="PapD_N"/>
    <property type="match status" value="1"/>
</dbReference>
<dbReference type="PRINTS" id="PR00969">
    <property type="entry name" value="CHAPERONPILI"/>
</dbReference>
<dbReference type="EMBL" id="JAQQFM010000017">
    <property type="protein sequence ID" value="MFL9927537.1"/>
    <property type="molecule type" value="Genomic_DNA"/>
</dbReference>
<dbReference type="InterPro" id="IPR036316">
    <property type="entry name" value="Pili_assmbl_chap_C_dom_sf"/>
</dbReference>
<evidence type="ECO:0000256" key="4">
    <source>
        <dbReference type="ARBA" id="ARBA00022764"/>
    </source>
</evidence>
<comment type="caution">
    <text evidence="8">The sequence shown here is derived from an EMBL/GenBank/DDBJ whole genome shotgun (WGS) entry which is preliminary data.</text>
</comment>
<organism evidence="8 9">
    <name type="scientific">Herbaspirillum lusitanum</name>
    <dbReference type="NCBI Taxonomy" id="213312"/>
    <lineage>
        <taxon>Bacteria</taxon>
        <taxon>Pseudomonadati</taxon>
        <taxon>Pseudomonadota</taxon>
        <taxon>Betaproteobacteria</taxon>
        <taxon>Burkholderiales</taxon>
        <taxon>Oxalobacteraceae</taxon>
        <taxon>Herbaspirillum</taxon>
    </lineage>
</organism>
<dbReference type="Proteomes" id="UP001629246">
    <property type="component" value="Unassembled WGS sequence"/>
</dbReference>
<evidence type="ECO:0000256" key="3">
    <source>
        <dbReference type="ARBA" id="ARBA00022729"/>
    </source>
</evidence>
<dbReference type="PANTHER" id="PTHR30251:SF3">
    <property type="entry name" value="FIMBRIAL CHAPARONE PROTEIN"/>
    <property type="match status" value="1"/>
</dbReference>
<keyword evidence="4" id="KW-0574">Periplasm</keyword>
<dbReference type="SUPFAM" id="SSF49354">
    <property type="entry name" value="PapD-like"/>
    <property type="match status" value="1"/>
</dbReference>
<keyword evidence="3 6" id="KW-0732">Signal</keyword>
<name>A0ABW9AHN2_9BURK</name>
<evidence type="ECO:0000256" key="2">
    <source>
        <dbReference type="ARBA" id="ARBA00007399"/>
    </source>
</evidence>
<reference evidence="8 9" key="1">
    <citation type="journal article" date="2024" name="Chem. Sci.">
        <title>Discovery of megapolipeptins by genome mining of a Burkholderiales bacteria collection.</title>
        <authorList>
            <person name="Paulo B.S."/>
            <person name="Recchia M.J.J."/>
            <person name="Lee S."/>
            <person name="Fergusson C.H."/>
            <person name="Romanowski S.B."/>
            <person name="Hernandez A."/>
            <person name="Krull N."/>
            <person name="Liu D.Y."/>
            <person name="Cavanagh H."/>
            <person name="Bos A."/>
            <person name="Gray C.A."/>
            <person name="Murphy B.T."/>
            <person name="Linington R.G."/>
            <person name="Eustaquio A.S."/>
        </authorList>
    </citation>
    <scope>NUCLEOTIDE SEQUENCE [LARGE SCALE GENOMIC DNA]</scope>
    <source>
        <strain evidence="8 9">RL21-008-BIB-A</strain>
    </source>
</reference>
<dbReference type="NCBIfam" id="NF007392">
    <property type="entry name" value="PRK09918.1"/>
    <property type="match status" value="1"/>
</dbReference>
<comment type="similarity">
    <text evidence="2">Belongs to the periplasmic pilus chaperone family.</text>
</comment>
<dbReference type="InterPro" id="IPR001829">
    <property type="entry name" value="Pili_assmbl_chaperone_bac"/>
</dbReference>
<dbReference type="InterPro" id="IPR016147">
    <property type="entry name" value="Pili_assmbl_chaperone_N"/>
</dbReference>
<evidence type="ECO:0000256" key="1">
    <source>
        <dbReference type="ARBA" id="ARBA00004418"/>
    </source>
</evidence>
<proteinExistence type="inferred from homology"/>
<evidence type="ECO:0000256" key="6">
    <source>
        <dbReference type="SAM" id="SignalP"/>
    </source>
</evidence>
<evidence type="ECO:0000259" key="7">
    <source>
        <dbReference type="Pfam" id="PF00345"/>
    </source>
</evidence>
<feature type="chain" id="PRO_5045263228" evidence="6">
    <location>
        <begin position="35"/>
        <end position="245"/>
    </location>
</feature>
<dbReference type="RefSeq" id="WP_408160773.1">
    <property type="nucleotide sequence ID" value="NZ_JAQQFM010000017.1"/>
</dbReference>